<dbReference type="GO" id="GO:0004852">
    <property type="term" value="F:uroporphyrinogen-III synthase activity"/>
    <property type="evidence" value="ECO:0007669"/>
    <property type="project" value="UniProtKB-UniRule"/>
</dbReference>
<dbReference type="SUPFAM" id="SSF69618">
    <property type="entry name" value="HemD-like"/>
    <property type="match status" value="1"/>
</dbReference>
<dbReference type="PANTHER" id="PTHR38042">
    <property type="entry name" value="UROPORPHYRINOGEN-III SYNTHASE, CHLOROPLASTIC"/>
    <property type="match status" value="1"/>
</dbReference>
<dbReference type="InterPro" id="IPR036108">
    <property type="entry name" value="4pyrrol_syn_uPrphyn_synt_sf"/>
</dbReference>
<evidence type="ECO:0000256" key="1">
    <source>
        <dbReference type="ARBA" id="ARBA00004772"/>
    </source>
</evidence>
<comment type="caution">
    <text evidence="11">The sequence shown here is derived from an EMBL/GenBank/DDBJ whole genome shotgun (WGS) entry which is preliminary data.</text>
</comment>
<keyword evidence="5 9" id="KW-0627">Porphyrin biosynthesis</keyword>
<dbReference type="PATRIC" id="fig|1095749.3.peg.1661"/>
<dbReference type="OrthoDB" id="9787650at2"/>
<evidence type="ECO:0000256" key="2">
    <source>
        <dbReference type="ARBA" id="ARBA00008133"/>
    </source>
</evidence>
<dbReference type="CDD" id="cd06578">
    <property type="entry name" value="HemD"/>
    <property type="match status" value="1"/>
</dbReference>
<name>I3D8Q4_9PAST</name>
<evidence type="ECO:0000256" key="4">
    <source>
        <dbReference type="ARBA" id="ARBA00023239"/>
    </source>
</evidence>
<evidence type="ECO:0000259" key="10">
    <source>
        <dbReference type="Pfam" id="PF02602"/>
    </source>
</evidence>
<dbReference type="Proteomes" id="UP000006457">
    <property type="component" value="Unassembled WGS sequence"/>
</dbReference>
<dbReference type="GO" id="GO:0006780">
    <property type="term" value="P:uroporphyrinogen III biosynthetic process"/>
    <property type="evidence" value="ECO:0007669"/>
    <property type="project" value="UniProtKB-UniRule"/>
</dbReference>
<protein>
    <recommendedName>
        <fullName evidence="7 9">Uroporphyrinogen-III synthase</fullName>
        <ecNumber evidence="3 9">4.2.1.75</ecNumber>
    </recommendedName>
</protein>
<accession>I3D8Q4</accession>
<dbReference type="InterPro" id="IPR039793">
    <property type="entry name" value="UROS/Hem4"/>
</dbReference>
<proteinExistence type="inferred from homology"/>
<dbReference type="InterPro" id="IPR003754">
    <property type="entry name" value="4pyrrol_synth_uPrphyn_synth"/>
</dbReference>
<comment type="similarity">
    <text evidence="2 9">Belongs to the uroporphyrinogen-III synthase family.</text>
</comment>
<keyword evidence="4 9" id="KW-0456">Lyase</keyword>
<evidence type="ECO:0000256" key="9">
    <source>
        <dbReference type="RuleBase" id="RU366031"/>
    </source>
</evidence>
<dbReference type="UniPathway" id="UPA00251">
    <property type="reaction ID" value="UER00320"/>
</dbReference>
<dbReference type="RefSeq" id="WP_005761310.1">
    <property type="nucleotide sequence ID" value="NZ_AJSX01000040.1"/>
</dbReference>
<dbReference type="Gene3D" id="3.40.50.10090">
    <property type="match status" value="2"/>
</dbReference>
<dbReference type="eggNOG" id="COG1587">
    <property type="taxonomic scope" value="Bacteria"/>
</dbReference>
<evidence type="ECO:0000313" key="12">
    <source>
        <dbReference type="Proteomes" id="UP000006457"/>
    </source>
</evidence>
<evidence type="ECO:0000256" key="7">
    <source>
        <dbReference type="ARBA" id="ARBA00040167"/>
    </source>
</evidence>
<organism evidence="11 12">
    <name type="scientific">Pasteurella bettyae CCUG 2042</name>
    <dbReference type="NCBI Taxonomy" id="1095749"/>
    <lineage>
        <taxon>Bacteria</taxon>
        <taxon>Pseudomonadati</taxon>
        <taxon>Pseudomonadota</taxon>
        <taxon>Gammaproteobacteria</taxon>
        <taxon>Pasteurellales</taxon>
        <taxon>Pasteurellaceae</taxon>
        <taxon>Pasteurella</taxon>
    </lineage>
</organism>
<sequence length="249" mass="27761">MAVLVTRPGEKGTQLVEMLNKSGVAALHLPFFTITAGRELNELPNKLIQLKANDYVMAVSQNAVEYATETLHNTGFHWRADLQYFAIGQQTAMHFSSLSGQAVHYPFQQENSEGLLALPEMHILKGKTVLLLRGNSGRELFPEQVQARGGQVEIIECYQRQAIIYDNLEQTSICKRSGIQTIVVSSGELLKSLIEFVPASEQNWLKSCQLIVVSARIEKMARHFGWTDVVVSPKADNHTLLQTLLTLIS</sequence>
<dbReference type="Pfam" id="PF02602">
    <property type="entry name" value="HEM4"/>
    <property type="match status" value="1"/>
</dbReference>
<evidence type="ECO:0000256" key="6">
    <source>
        <dbReference type="ARBA" id="ARBA00037589"/>
    </source>
</evidence>
<feature type="domain" description="Tetrapyrrole biosynthesis uroporphyrinogen III synthase" evidence="10">
    <location>
        <begin position="14"/>
        <end position="241"/>
    </location>
</feature>
<keyword evidence="12" id="KW-1185">Reference proteome</keyword>
<comment type="pathway">
    <text evidence="1 9">Porphyrin-containing compound metabolism; protoporphyrin-IX biosynthesis; coproporphyrinogen-III from 5-aminolevulinate: step 3/4.</text>
</comment>
<dbReference type="EC" id="4.2.1.75" evidence="3 9"/>
<gene>
    <name evidence="11" type="primary">hemD</name>
    <name evidence="11" type="ORF">HMPREF1052_1184</name>
</gene>
<dbReference type="EMBL" id="AJSX01000040">
    <property type="protein sequence ID" value="EIJ68097.1"/>
    <property type="molecule type" value="Genomic_DNA"/>
</dbReference>
<comment type="catalytic activity">
    <reaction evidence="8 9">
        <text>hydroxymethylbilane = uroporphyrinogen III + H2O</text>
        <dbReference type="Rhea" id="RHEA:18965"/>
        <dbReference type="ChEBI" id="CHEBI:15377"/>
        <dbReference type="ChEBI" id="CHEBI:57308"/>
        <dbReference type="ChEBI" id="CHEBI:57845"/>
        <dbReference type="EC" id="4.2.1.75"/>
    </reaction>
</comment>
<reference evidence="11 12" key="1">
    <citation type="submission" date="2012-03" db="EMBL/GenBank/DDBJ databases">
        <authorList>
            <person name="Harkins D.M."/>
            <person name="Madupu R."/>
            <person name="Durkin A.S."/>
            <person name="Torralba M."/>
            <person name="Methe B."/>
            <person name="Sutton G.G."/>
            <person name="Nelson K.E."/>
        </authorList>
    </citation>
    <scope>NUCLEOTIDE SEQUENCE [LARGE SCALE GENOMIC DNA]</scope>
    <source>
        <strain evidence="11 12">CCUG 2042</strain>
    </source>
</reference>
<evidence type="ECO:0000256" key="3">
    <source>
        <dbReference type="ARBA" id="ARBA00013109"/>
    </source>
</evidence>
<evidence type="ECO:0000256" key="8">
    <source>
        <dbReference type="ARBA" id="ARBA00048617"/>
    </source>
</evidence>
<evidence type="ECO:0000313" key="11">
    <source>
        <dbReference type="EMBL" id="EIJ68097.1"/>
    </source>
</evidence>
<dbReference type="GO" id="GO:0006782">
    <property type="term" value="P:protoporphyrinogen IX biosynthetic process"/>
    <property type="evidence" value="ECO:0007669"/>
    <property type="project" value="UniProtKB-UniRule"/>
</dbReference>
<comment type="function">
    <text evidence="6 9">Catalyzes cyclization of the linear tetrapyrrole, hydroxymethylbilane, to the macrocyclic uroporphyrinogen III.</text>
</comment>
<dbReference type="PANTHER" id="PTHR38042:SF1">
    <property type="entry name" value="UROPORPHYRINOGEN-III SYNTHASE, CHLOROPLASTIC"/>
    <property type="match status" value="1"/>
</dbReference>
<dbReference type="AlphaFoldDB" id="I3D8Q4"/>
<evidence type="ECO:0000256" key="5">
    <source>
        <dbReference type="ARBA" id="ARBA00023244"/>
    </source>
</evidence>